<evidence type="ECO:0000256" key="1">
    <source>
        <dbReference type="SAM" id="Phobius"/>
    </source>
</evidence>
<protein>
    <submittedName>
        <fullName evidence="2">Uncharacterized protein</fullName>
    </submittedName>
</protein>
<keyword evidence="1" id="KW-0472">Membrane</keyword>
<accession>D7WCQ3</accession>
<dbReference type="OrthoDB" id="4406842at2"/>
<sequence>MPHPEADLDALSAQLRDGRVAFGTDNPVNESLAGDLTRAMGNIDAAGAADVGDIGVVVLETTPERPGDLRDIAQDLQNVTGLDTVVVRTPNSAAAVSNSLSRAEIESGQLAMVGEPDYAVGLEAFAAEADGFAPPWVVVFLVLAAIVAVVVLMTFFSVARQRR</sequence>
<dbReference type="HOGENOM" id="CLU_112366_1_0_11"/>
<comment type="caution">
    <text evidence="2">The sequence shown here is derived from an EMBL/GenBank/DDBJ whole genome shotgun (WGS) entry which is preliminary data.</text>
</comment>
<dbReference type="AlphaFoldDB" id="D7WCQ3"/>
<dbReference type="eggNOG" id="ENOG5031GYN">
    <property type="taxonomic scope" value="Bacteria"/>
</dbReference>
<reference evidence="2" key="1">
    <citation type="submission" date="2010-06" db="EMBL/GenBank/DDBJ databases">
        <authorList>
            <person name="Muzny D."/>
            <person name="Qin X."/>
            <person name="Buhay C."/>
            <person name="Dugan-Rocha S."/>
            <person name="Ding Y."/>
            <person name="Chen G."/>
            <person name="Hawes A."/>
            <person name="Holder M."/>
            <person name="Jhangiani S."/>
            <person name="Johnson A."/>
            <person name="Khan Z."/>
            <person name="Li Z."/>
            <person name="Liu W."/>
            <person name="Liu X."/>
            <person name="Perez L."/>
            <person name="Shen H."/>
            <person name="Wang Q."/>
            <person name="Watt J."/>
            <person name="Xi L."/>
            <person name="Xin Y."/>
            <person name="Zhou J."/>
            <person name="Deng J."/>
            <person name="Jiang H."/>
            <person name="Liu Y."/>
            <person name="Qu J."/>
            <person name="Song X.-Z."/>
            <person name="Zhang L."/>
            <person name="Villasana D."/>
            <person name="Johnson A."/>
            <person name="Liu J."/>
            <person name="Liyanage D."/>
            <person name="Lorensuhewa L."/>
            <person name="Robinson T."/>
            <person name="Song A."/>
            <person name="Song B.-B."/>
            <person name="Dinh H."/>
            <person name="Thornton R."/>
            <person name="Coyle M."/>
            <person name="Francisco L."/>
            <person name="Jackson L."/>
            <person name="Javaid M."/>
            <person name="Korchina V."/>
            <person name="Kovar C."/>
            <person name="Mata R."/>
            <person name="Mathew T."/>
            <person name="Ngo R."/>
            <person name="Nguyen L."/>
            <person name="Nguyen N."/>
            <person name="Okwuonu G."/>
            <person name="Ongeri F."/>
            <person name="Pham C."/>
            <person name="Simmons D."/>
            <person name="Wilczek-Boney K."/>
            <person name="Hale W."/>
            <person name="Jakkamsetti A."/>
            <person name="Pham P."/>
            <person name="Ruth R."/>
            <person name="San Lucas F."/>
            <person name="Warren J."/>
            <person name="Zhang J."/>
            <person name="Zhao Z."/>
            <person name="Zhou C."/>
            <person name="Zhu D."/>
            <person name="Lee S."/>
            <person name="Bess C."/>
            <person name="Blankenburg K."/>
            <person name="Forbes L."/>
            <person name="Fu Q."/>
            <person name="Gubbala S."/>
            <person name="Hirani K."/>
            <person name="Jayaseelan J.C."/>
            <person name="Lara F."/>
            <person name="Munidasa M."/>
            <person name="Palculict T."/>
            <person name="Patil S."/>
            <person name="Pu L.-L."/>
            <person name="Saada N."/>
            <person name="Tang L."/>
            <person name="Weissenberger G."/>
            <person name="Zhu Y."/>
            <person name="Hemphill L."/>
            <person name="Shang Y."/>
            <person name="Youmans B."/>
            <person name="Ayvaz T."/>
            <person name="Ross M."/>
            <person name="Santibanez J."/>
            <person name="Aqrawi P."/>
            <person name="Gross S."/>
            <person name="Joshi V."/>
            <person name="Fowler G."/>
            <person name="Nazareth L."/>
            <person name="Reid J."/>
            <person name="Worley K."/>
            <person name="Petrosino J."/>
            <person name="Highlander S."/>
            <person name="Gibbs R."/>
        </authorList>
    </citation>
    <scope>NUCLEOTIDE SEQUENCE [LARGE SCALE GENOMIC DNA]</scope>
    <source>
        <strain evidence="2">ATCC 33030</strain>
    </source>
</reference>
<dbReference type="InterPro" id="IPR046498">
    <property type="entry name" value="Rv1476-like"/>
</dbReference>
<dbReference type="Proteomes" id="UP000004208">
    <property type="component" value="Unassembled WGS sequence"/>
</dbReference>
<keyword evidence="1" id="KW-0812">Transmembrane</keyword>
<dbReference type="RefSeq" id="WP_005290105.1">
    <property type="nucleotide sequence ID" value="NZ_CM000961.1"/>
</dbReference>
<evidence type="ECO:0000313" key="2">
    <source>
        <dbReference type="EMBL" id="EFK53934.1"/>
    </source>
</evidence>
<organism evidence="2 3">
    <name type="scientific">Corynebacterium genitalium ATCC 33030</name>
    <dbReference type="NCBI Taxonomy" id="585529"/>
    <lineage>
        <taxon>Bacteria</taxon>
        <taxon>Bacillati</taxon>
        <taxon>Actinomycetota</taxon>
        <taxon>Actinomycetes</taxon>
        <taxon>Mycobacteriales</taxon>
        <taxon>Corynebacteriaceae</taxon>
        <taxon>Corynebacterium</taxon>
    </lineage>
</organism>
<name>D7WCQ3_9CORY</name>
<keyword evidence="3" id="KW-1185">Reference proteome</keyword>
<dbReference type="Pfam" id="PF20381">
    <property type="entry name" value="Rv1476"/>
    <property type="match status" value="1"/>
</dbReference>
<feature type="transmembrane region" description="Helical" evidence="1">
    <location>
        <begin position="136"/>
        <end position="159"/>
    </location>
</feature>
<proteinExistence type="predicted"/>
<gene>
    <name evidence="2" type="ORF">HMPREF0291_11591</name>
</gene>
<dbReference type="EMBL" id="ACLJ02000003">
    <property type="protein sequence ID" value="EFK53934.1"/>
    <property type="molecule type" value="Genomic_DNA"/>
</dbReference>
<dbReference type="STRING" id="585529.HMPREF0291_11591"/>
<evidence type="ECO:0000313" key="3">
    <source>
        <dbReference type="Proteomes" id="UP000004208"/>
    </source>
</evidence>
<keyword evidence="1" id="KW-1133">Transmembrane helix</keyword>